<dbReference type="Proteomes" id="UP000771749">
    <property type="component" value="Unassembled WGS sequence"/>
</dbReference>
<dbReference type="InterPro" id="IPR011249">
    <property type="entry name" value="Metalloenz_LuxS/M16"/>
</dbReference>
<protein>
    <submittedName>
        <fullName evidence="1">Insulinase family protein</fullName>
    </submittedName>
</protein>
<dbReference type="Gene3D" id="3.30.830.10">
    <property type="entry name" value="Metalloenzyme, LuxS/M16 peptidase-like"/>
    <property type="match status" value="1"/>
</dbReference>
<dbReference type="EMBL" id="JADIMJ010000130">
    <property type="protein sequence ID" value="MBO8454761.1"/>
    <property type="molecule type" value="Genomic_DNA"/>
</dbReference>
<reference evidence="1" key="2">
    <citation type="journal article" date="2021" name="PeerJ">
        <title>Extensive microbial diversity within the chicken gut microbiome revealed by metagenomics and culture.</title>
        <authorList>
            <person name="Gilroy R."/>
            <person name="Ravi A."/>
            <person name="Getino M."/>
            <person name="Pursley I."/>
            <person name="Horton D.L."/>
            <person name="Alikhan N.F."/>
            <person name="Baker D."/>
            <person name="Gharbi K."/>
            <person name="Hall N."/>
            <person name="Watson M."/>
            <person name="Adriaenssens E.M."/>
            <person name="Foster-Nyarko E."/>
            <person name="Jarju S."/>
            <person name="Secka A."/>
            <person name="Antonio M."/>
            <person name="Oren A."/>
            <person name="Chaudhuri R.R."/>
            <person name="La Ragione R."/>
            <person name="Hildebrand F."/>
            <person name="Pallen M.J."/>
        </authorList>
    </citation>
    <scope>NUCLEOTIDE SEQUENCE</scope>
    <source>
        <strain evidence="1">F1-3629</strain>
    </source>
</reference>
<name>A0A940IGK7_9BACT</name>
<comment type="caution">
    <text evidence="1">The sequence shown here is derived from an EMBL/GenBank/DDBJ whole genome shotgun (WGS) entry which is preliminary data.</text>
</comment>
<dbReference type="SUPFAM" id="SSF63411">
    <property type="entry name" value="LuxS/MPP-like metallohydrolase"/>
    <property type="match status" value="1"/>
</dbReference>
<evidence type="ECO:0000313" key="1">
    <source>
        <dbReference type="EMBL" id="MBO8454761.1"/>
    </source>
</evidence>
<dbReference type="GO" id="GO:0046872">
    <property type="term" value="F:metal ion binding"/>
    <property type="evidence" value="ECO:0007669"/>
    <property type="project" value="InterPro"/>
</dbReference>
<organism evidence="1 2">
    <name type="scientific">Candidatus Cryptobacteroides gallistercoris</name>
    <dbReference type="NCBI Taxonomy" id="2840765"/>
    <lineage>
        <taxon>Bacteria</taxon>
        <taxon>Pseudomonadati</taxon>
        <taxon>Bacteroidota</taxon>
        <taxon>Bacteroidia</taxon>
        <taxon>Bacteroidales</taxon>
        <taxon>Candidatus Cryptobacteroides</taxon>
    </lineage>
</organism>
<gene>
    <name evidence="1" type="ORF">IAC07_08590</name>
</gene>
<evidence type="ECO:0000313" key="2">
    <source>
        <dbReference type="Proteomes" id="UP000771749"/>
    </source>
</evidence>
<sequence>MPVLSDGQELPVLPDDPGISRIVLPDGITCYLAENESVKGKADFALVRRGFGADESVRQLDSLPRLRSVAPASFLRSGYIFYGRRGYAVPEGDGSVVRFDNVRLRAGEAVTDSLLLVIFDMIDGRGKPEDEAIVISGDIDRDAMHAKLRLLSLMIPASDSVSSSDPVHSCDSSSVPSPSVPSGGLCVRSGTGVSALVNIDFNAGEIPERYRGTALPAVSARMWEELKFVLEDRIRTAMESASVPVADLRMSYRGFPDGERHENYCISVMTSPEDSSLARCILDSVLFLSGKVTMEEYRQAKSAVDMAGRRRAVKTFVPDSGYVKRCAASFLYGSSLVSDSGKYSFFEKRLLPDSLALGFLNDFASGLLSGTACGRRPLSDSLPRRGLVNLADTLLFPVPSERCGVRMSRQDQSSGSRVWTFANGIKVVYKQMPTDGMMYYSYVLKDGYSSMKDMRDGEGAFLSDMLPLCSVCGLSGREFRTLLAVNGITMQTAVSLNSSRISGSMPSGRLSLLMKSLLALTKSRSLDRHAWQMYMEEERIRLQARYGCSREKMFAIDSLMNGEDRYSPFKSAENLHEDLPERAMPFFDNIFSKSDDGLFVLVGDMYESDVRKLLQQYMGGFRTIGRRSLRSAVSCQTATGESTYFVKGKTSGIDITMTCGLVLNPENFMASQVAAMALEDALADAVYGSGMYVTARNRFAVYPEERFSVFVSAAYASEKGLPADVGRDKLVMALMRMRLAASGLSDSGLDEERLALYKAMLSDRWASLQDRPEYWLSVISGRYAGRKDLQTRYQENIDAVDAETVSGILSALVGGGRLEYVTKGKNATKGK</sequence>
<reference evidence="1" key="1">
    <citation type="submission" date="2020-10" db="EMBL/GenBank/DDBJ databases">
        <authorList>
            <person name="Gilroy R."/>
        </authorList>
    </citation>
    <scope>NUCLEOTIDE SEQUENCE</scope>
    <source>
        <strain evidence="1">F1-3629</strain>
    </source>
</reference>
<proteinExistence type="predicted"/>
<accession>A0A940IGK7</accession>
<dbReference type="AlphaFoldDB" id="A0A940IGK7"/>